<keyword evidence="1" id="KW-0472">Membrane</keyword>
<protein>
    <recommendedName>
        <fullName evidence="4">DUF4199 domain-containing protein</fullName>
    </recommendedName>
</protein>
<keyword evidence="1" id="KW-0812">Transmembrane</keyword>
<feature type="transmembrane region" description="Helical" evidence="1">
    <location>
        <begin position="7"/>
        <end position="26"/>
    </location>
</feature>
<feature type="transmembrane region" description="Helical" evidence="1">
    <location>
        <begin position="111"/>
        <end position="137"/>
    </location>
</feature>
<dbReference type="Proteomes" id="UP000652231">
    <property type="component" value="Unassembled WGS sequence"/>
</dbReference>
<keyword evidence="3" id="KW-1185">Reference proteome</keyword>
<dbReference type="InterPro" id="IPR025250">
    <property type="entry name" value="DUF4199"/>
</dbReference>
<dbReference type="EMBL" id="BMGK01000007">
    <property type="protein sequence ID" value="GGD96130.1"/>
    <property type="molecule type" value="Genomic_DNA"/>
</dbReference>
<gene>
    <name evidence="2" type="ORF">GCM10011312_19640</name>
</gene>
<evidence type="ECO:0008006" key="4">
    <source>
        <dbReference type="Google" id="ProtNLM"/>
    </source>
</evidence>
<reference evidence="2" key="2">
    <citation type="submission" date="2020-09" db="EMBL/GenBank/DDBJ databases">
        <authorList>
            <person name="Sun Q."/>
            <person name="Zhou Y."/>
        </authorList>
    </citation>
    <scope>NUCLEOTIDE SEQUENCE</scope>
    <source>
        <strain evidence="2">CGMCC 1.12924</strain>
    </source>
</reference>
<proteinExistence type="predicted"/>
<organism evidence="2 3">
    <name type="scientific">Planktosalinus lacus</name>
    <dbReference type="NCBI Taxonomy" id="1526573"/>
    <lineage>
        <taxon>Bacteria</taxon>
        <taxon>Pseudomonadati</taxon>
        <taxon>Bacteroidota</taxon>
        <taxon>Flavobacteriia</taxon>
        <taxon>Flavobacteriales</taxon>
        <taxon>Flavobacteriaceae</taxon>
        <taxon>Planktosalinus</taxon>
    </lineage>
</organism>
<sequence>MTKHYMKYGLIISVLLIVYFLVLRFFNLHTLTVLSAFNAVIFGFGIYQAITNYKKNHTKFKYEKGFQAGLLSGAFASVLFGIVMAIYMYHIDPEFATTILEGWDVNLSNGPLTLIVSVLIMGLATSFVLTLAFMQLLKDSWNTNQNKPN</sequence>
<name>A0A8J2VA62_9FLAO</name>
<reference evidence="2" key="1">
    <citation type="journal article" date="2014" name="Int. J. Syst. Evol. Microbiol.">
        <title>Complete genome sequence of Corynebacterium casei LMG S-19264T (=DSM 44701T), isolated from a smear-ripened cheese.</title>
        <authorList>
            <consortium name="US DOE Joint Genome Institute (JGI-PGF)"/>
            <person name="Walter F."/>
            <person name="Albersmeier A."/>
            <person name="Kalinowski J."/>
            <person name="Ruckert C."/>
        </authorList>
    </citation>
    <scope>NUCLEOTIDE SEQUENCE</scope>
    <source>
        <strain evidence="2">CGMCC 1.12924</strain>
    </source>
</reference>
<accession>A0A8J2VA62</accession>
<keyword evidence="1" id="KW-1133">Transmembrane helix</keyword>
<feature type="transmembrane region" description="Helical" evidence="1">
    <location>
        <begin position="32"/>
        <end position="50"/>
    </location>
</feature>
<evidence type="ECO:0000256" key="1">
    <source>
        <dbReference type="SAM" id="Phobius"/>
    </source>
</evidence>
<evidence type="ECO:0000313" key="2">
    <source>
        <dbReference type="EMBL" id="GGD96130.1"/>
    </source>
</evidence>
<evidence type="ECO:0000313" key="3">
    <source>
        <dbReference type="Proteomes" id="UP000652231"/>
    </source>
</evidence>
<dbReference type="Pfam" id="PF13858">
    <property type="entry name" value="DUF4199"/>
    <property type="match status" value="1"/>
</dbReference>
<comment type="caution">
    <text evidence="2">The sequence shown here is derived from an EMBL/GenBank/DDBJ whole genome shotgun (WGS) entry which is preliminary data.</text>
</comment>
<dbReference type="AlphaFoldDB" id="A0A8J2VA62"/>
<dbReference type="RefSeq" id="WP_188442029.1">
    <property type="nucleotide sequence ID" value="NZ_BMGK01000007.1"/>
</dbReference>
<feature type="transmembrane region" description="Helical" evidence="1">
    <location>
        <begin position="70"/>
        <end position="91"/>
    </location>
</feature>